<evidence type="ECO:0000256" key="1">
    <source>
        <dbReference type="SAM" id="Phobius"/>
    </source>
</evidence>
<sequence length="77" mass="8328">MPYLWSIVAVVAAMVVLGLVVVALLKPVKRFALVAGVAREQLGREAGMLRARTAALRVRLEQRRTRSISSTVEGATP</sequence>
<organism evidence="2 3">
    <name type="scientific">Actinomycetospora chibensis</name>
    <dbReference type="NCBI Taxonomy" id="663606"/>
    <lineage>
        <taxon>Bacteria</taxon>
        <taxon>Bacillati</taxon>
        <taxon>Actinomycetota</taxon>
        <taxon>Actinomycetes</taxon>
        <taxon>Pseudonocardiales</taxon>
        <taxon>Pseudonocardiaceae</taxon>
        <taxon>Actinomycetospora</taxon>
    </lineage>
</organism>
<name>A0ABV9RDM2_9PSEU</name>
<reference evidence="3" key="1">
    <citation type="journal article" date="2019" name="Int. J. Syst. Evol. Microbiol.">
        <title>The Global Catalogue of Microorganisms (GCM) 10K type strain sequencing project: providing services to taxonomists for standard genome sequencing and annotation.</title>
        <authorList>
            <consortium name="The Broad Institute Genomics Platform"/>
            <consortium name="The Broad Institute Genome Sequencing Center for Infectious Disease"/>
            <person name="Wu L."/>
            <person name="Ma J."/>
        </authorList>
    </citation>
    <scope>NUCLEOTIDE SEQUENCE [LARGE SCALE GENOMIC DNA]</scope>
    <source>
        <strain evidence="3">CCUG 50347</strain>
    </source>
</reference>
<keyword evidence="1" id="KW-0812">Transmembrane</keyword>
<keyword evidence="1" id="KW-1133">Transmembrane helix</keyword>
<accession>A0ABV9RDM2</accession>
<gene>
    <name evidence="2" type="ORF">ACFPEL_07710</name>
</gene>
<protein>
    <submittedName>
        <fullName evidence="2">Bacteriophage holin</fullName>
    </submittedName>
</protein>
<keyword evidence="3" id="KW-1185">Reference proteome</keyword>
<dbReference type="NCBIfam" id="NF037944">
    <property type="entry name" value="holin_2"/>
    <property type="match status" value="1"/>
</dbReference>
<feature type="transmembrane region" description="Helical" evidence="1">
    <location>
        <begin position="6"/>
        <end position="25"/>
    </location>
</feature>
<evidence type="ECO:0000313" key="2">
    <source>
        <dbReference type="EMBL" id="MFC4832291.1"/>
    </source>
</evidence>
<keyword evidence="1" id="KW-0472">Membrane</keyword>
<dbReference type="RefSeq" id="WP_274190456.1">
    <property type="nucleotide sequence ID" value="NZ_BAABHN010000017.1"/>
</dbReference>
<comment type="caution">
    <text evidence="2">The sequence shown here is derived from an EMBL/GenBank/DDBJ whole genome shotgun (WGS) entry which is preliminary data.</text>
</comment>
<dbReference type="EMBL" id="JBHSIM010000017">
    <property type="protein sequence ID" value="MFC4832291.1"/>
    <property type="molecule type" value="Genomic_DNA"/>
</dbReference>
<evidence type="ECO:0000313" key="3">
    <source>
        <dbReference type="Proteomes" id="UP001595909"/>
    </source>
</evidence>
<dbReference type="Proteomes" id="UP001595909">
    <property type="component" value="Unassembled WGS sequence"/>
</dbReference>
<proteinExistence type="predicted"/>